<sequence length="462" mass="52148">MSNKGFEPLRGSEDVFVDVVDLSRGKDIGMVAKEDPDATENSSSFANSSSGNEDPSVFSDAEVDSKTLIDNNLEPFDGFSSLFPKRRKKLTSHWRNFIRPLMWRSKWTELRIRELESQASKYTRFIASHNRRKQIAFDQTLVEQLGSKSVPYTYQRPRKVPLKRRKRNRVEDTADTSSYMSNHNLFMEPESKRSDMDIILGWEDLDNSDHNRTSNDEFGINDDCLYPEENDNILEHILQKIEVVHAQVHKLKGQLESVMVNNADRFSSCENLSKLRSCDAETSCVRSPTFSACNGDTALGIHAQHIFEYDELGDCIMPDSAVSSYGEVFPVPDIIESTVGPLSSIDVSQVEDQVGDSSEKIVDNIMTHDEAAEVERSMSKNKHDQSAEQTRDTDNDLEEINNAAQVVIDPHSLAKAVASEEPSALIPCSVLELHFPKNKRKRGERKAGSRNWSRQRPGEPCG</sequence>
<name>A0A2Z7A0A0_9LAMI</name>
<evidence type="ECO:0000313" key="2">
    <source>
        <dbReference type="EMBL" id="KZV14906.1"/>
    </source>
</evidence>
<proteinExistence type="predicted"/>
<dbReference type="InterPro" id="IPR038745">
    <property type="entry name" value="AT4G37440-like"/>
</dbReference>
<keyword evidence="3" id="KW-1185">Reference proteome</keyword>
<organism evidence="2 3">
    <name type="scientific">Dorcoceras hygrometricum</name>
    <dbReference type="NCBI Taxonomy" id="472368"/>
    <lineage>
        <taxon>Eukaryota</taxon>
        <taxon>Viridiplantae</taxon>
        <taxon>Streptophyta</taxon>
        <taxon>Embryophyta</taxon>
        <taxon>Tracheophyta</taxon>
        <taxon>Spermatophyta</taxon>
        <taxon>Magnoliopsida</taxon>
        <taxon>eudicotyledons</taxon>
        <taxon>Gunneridae</taxon>
        <taxon>Pentapetalae</taxon>
        <taxon>asterids</taxon>
        <taxon>lamiids</taxon>
        <taxon>Lamiales</taxon>
        <taxon>Gesneriaceae</taxon>
        <taxon>Didymocarpoideae</taxon>
        <taxon>Trichosporeae</taxon>
        <taxon>Loxocarpinae</taxon>
        <taxon>Dorcoceras</taxon>
    </lineage>
</organism>
<dbReference type="OrthoDB" id="21648at2759"/>
<dbReference type="Proteomes" id="UP000250235">
    <property type="component" value="Unassembled WGS sequence"/>
</dbReference>
<evidence type="ECO:0000313" key="3">
    <source>
        <dbReference type="Proteomes" id="UP000250235"/>
    </source>
</evidence>
<dbReference type="AlphaFoldDB" id="A0A2Z7A0A0"/>
<dbReference type="EMBL" id="KV020166">
    <property type="protein sequence ID" value="KZV14906.1"/>
    <property type="molecule type" value="Genomic_DNA"/>
</dbReference>
<evidence type="ECO:0000256" key="1">
    <source>
        <dbReference type="SAM" id="MobiDB-lite"/>
    </source>
</evidence>
<dbReference type="CDD" id="cd11650">
    <property type="entry name" value="AT4G37440_like"/>
    <property type="match status" value="1"/>
</dbReference>
<feature type="region of interest" description="Disordered" evidence="1">
    <location>
        <begin position="436"/>
        <end position="462"/>
    </location>
</feature>
<reference evidence="2 3" key="1">
    <citation type="journal article" date="2015" name="Proc. Natl. Acad. Sci. U.S.A.">
        <title>The resurrection genome of Boea hygrometrica: A blueprint for survival of dehydration.</title>
        <authorList>
            <person name="Xiao L."/>
            <person name="Yang G."/>
            <person name="Zhang L."/>
            <person name="Yang X."/>
            <person name="Zhao S."/>
            <person name="Ji Z."/>
            <person name="Zhou Q."/>
            <person name="Hu M."/>
            <person name="Wang Y."/>
            <person name="Chen M."/>
            <person name="Xu Y."/>
            <person name="Jin H."/>
            <person name="Xiao X."/>
            <person name="Hu G."/>
            <person name="Bao F."/>
            <person name="Hu Y."/>
            <person name="Wan P."/>
            <person name="Li L."/>
            <person name="Deng X."/>
            <person name="Kuang T."/>
            <person name="Xiang C."/>
            <person name="Zhu J.K."/>
            <person name="Oliver M.J."/>
            <person name="He Y."/>
        </authorList>
    </citation>
    <scope>NUCLEOTIDE SEQUENCE [LARGE SCALE GENOMIC DNA]</scope>
    <source>
        <strain evidence="3">cv. XS01</strain>
    </source>
</reference>
<protein>
    <submittedName>
        <fullName evidence="2">Uncharacterized protein</fullName>
    </submittedName>
</protein>
<gene>
    <name evidence="2" type="ORF">F511_40483</name>
</gene>
<accession>A0A2Z7A0A0</accession>
<feature type="region of interest" description="Disordered" evidence="1">
    <location>
        <begin position="30"/>
        <end position="58"/>
    </location>
</feature>
<dbReference type="PANTHER" id="PTHR34057">
    <property type="entry name" value="ELONGATION FACTOR"/>
    <property type="match status" value="1"/>
</dbReference>
<feature type="region of interest" description="Disordered" evidence="1">
    <location>
        <begin position="372"/>
        <end position="393"/>
    </location>
</feature>
<feature type="compositionally biased region" description="Low complexity" evidence="1">
    <location>
        <begin position="41"/>
        <end position="52"/>
    </location>
</feature>
<dbReference type="PANTHER" id="PTHR34057:SF1">
    <property type="entry name" value="ELONGATION FACTOR"/>
    <property type="match status" value="1"/>
</dbReference>